<dbReference type="Pfam" id="PF19973">
    <property type="entry name" value="TCAD7"/>
    <property type="match status" value="1"/>
</dbReference>
<evidence type="ECO:0000259" key="2">
    <source>
        <dbReference type="Pfam" id="PF12770"/>
    </source>
</evidence>
<evidence type="ECO:0000259" key="5">
    <source>
        <dbReference type="Pfam" id="PF24096"/>
    </source>
</evidence>
<dbReference type="HOGENOM" id="CLU_291680_0_0_7"/>
<dbReference type="eggNOG" id="COG4995">
    <property type="taxonomic scope" value="Bacteria"/>
</dbReference>
<dbReference type="InterPro" id="IPR045543">
    <property type="entry name" value="TCAD7"/>
</dbReference>
<evidence type="ECO:0000256" key="1">
    <source>
        <dbReference type="SAM" id="MobiDB-lite"/>
    </source>
</evidence>
<dbReference type="InterPro" id="IPR024983">
    <property type="entry name" value="CHAT_dom"/>
</dbReference>
<keyword evidence="7" id="KW-1185">Reference proteome</keyword>
<evidence type="ECO:0000313" key="6">
    <source>
        <dbReference type="EMBL" id="ACN13866.1"/>
    </source>
</evidence>
<dbReference type="Pfam" id="PF24096">
    <property type="entry name" value="DUF7379"/>
    <property type="match status" value="1"/>
</dbReference>
<name>C0QJL3_DESAH</name>
<gene>
    <name evidence="6" type="ordered locus">HRM2_07520</name>
</gene>
<feature type="region of interest" description="Disordered" evidence="1">
    <location>
        <begin position="691"/>
        <end position="726"/>
    </location>
</feature>
<dbReference type="Gene3D" id="3.40.50.1820">
    <property type="entry name" value="alpha/beta hydrolase"/>
    <property type="match status" value="1"/>
</dbReference>
<feature type="domain" description="Ternary complex associated" evidence="3">
    <location>
        <begin position="559"/>
        <end position="673"/>
    </location>
</feature>
<reference evidence="6 7" key="1">
    <citation type="journal article" date="2009" name="Environ. Microbiol.">
        <title>Genome sequence of Desulfobacterium autotrophicum HRM2, a marine sulfate reducer oxidizing organic carbon completely to carbon dioxide.</title>
        <authorList>
            <person name="Strittmatter A.W."/>
            <person name="Liesegang H."/>
            <person name="Rabus R."/>
            <person name="Decker I."/>
            <person name="Amann J."/>
            <person name="Andres S."/>
            <person name="Henne A."/>
            <person name="Fricke W.F."/>
            <person name="Martinez-Arias R."/>
            <person name="Bartels D."/>
            <person name="Goesmann A."/>
            <person name="Krause L."/>
            <person name="Puehler A."/>
            <person name="Klenk H.P."/>
            <person name="Richter M."/>
            <person name="Schuler M."/>
            <person name="Gloeckner F.O."/>
            <person name="Meyerdierks A."/>
            <person name="Gottschalk G."/>
            <person name="Amann R."/>
        </authorList>
    </citation>
    <scope>NUCLEOTIDE SEQUENCE [LARGE SCALE GENOMIC DNA]</scope>
    <source>
        <strain evidence="7">ATCC 43914 / DSM 3382 / HRM2</strain>
    </source>
</reference>
<dbReference type="Pfam" id="PF12770">
    <property type="entry name" value="CHAT"/>
    <property type="match status" value="1"/>
</dbReference>
<dbReference type="InterPro" id="IPR029058">
    <property type="entry name" value="AB_hydrolase_fold"/>
</dbReference>
<dbReference type="KEGG" id="dat:HRM2_07520"/>
<evidence type="ECO:0000313" key="7">
    <source>
        <dbReference type="Proteomes" id="UP000000442"/>
    </source>
</evidence>
<dbReference type="InterPro" id="IPR055787">
    <property type="entry name" value="DUF7363"/>
</dbReference>
<dbReference type="STRING" id="177437.HRM2_07520"/>
<accession>C0QJL3</accession>
<sequence>MKRITRSAGKIIFILPDTASDLNDVSLPGKQRLRGLETKTDSVNQELETLLTALTETKPQDLAEQDYHILDGFSLDLGEQDQQTKRRGVSAKPDEMEINVTLEPDEGAILLLEQEGTYEWHFAGKTALHRGPKQRGRTGGVYQKTALFRIPVGDGIAPRQRGSSRVHRGPVTNFIKGKIKGFILKFAVKKAVGALSKRLEKGVEPGPVIITSHEDTNGWYHKEDFLSVELPHDRPARILLLVHGTFSSTIGSYGALTEQPAGRRFLGLALDQYDAILGYDHYTLAETPAQNAENLFDELLKLLEKSKGIEIDAISFSRGGLVYRYLTEQIVPFEKTQLAFRKAIFVACTNGGTELANDENWKYLVDSYTNILAGASRLLGKLPNAKLPMVIFRQSVKTIGSLVKYMAQDAVQDNAVPGLSAMEPGGQFVTAINTRPLTRTRPGASSYYAIGSDFEPDKATYRGELGKRLVIKVADGLVDRLMGEANDLVVDTDSMFVIDPVCSAKLLEKLPFGKNGEIYHTVYFSQPQVARQCSQWLGLIQTNRAVAKNAPRSWWKEAVSDDFQIVPGQLSVKEVEKNLENDDARFVIVERPFEGELLHYGIPRKILNERIASHPNKEDALVEILDLHEYHAREISLEDALEVGNANELSSRSGLELGRYASVIFAHTGPVGVVAPPEILSSEELQKEVDLPQLKSLPQPARSSQRNTSPQRGLERTARSMSRGATRGVVLSTPDQRMEDLSAQPPTVWCNAHANMPEEAVIGKKATVEVVLSRDEIIRQIGVSGGGNVQVDKALIVQILARRHCITSGESRLEVPVPAKGEETLLFFDVMPKNEGVGEVNVIVRQGNRPIANLKLYPRFVVKVSGEIVEETIAEAELTPVDDRPELSNVLYIREGEMGLKQVLHFLFESRSLNKFVTCTSQPFENQDARKEYIKNLYEDLENFWADDELEYNTFMRKLQARGVEIFDKLIPLALRKVLWEERESLETIQVFSDEPFIPWELAYLKEPGKKAVRNSYFLAEKGLVRWLAEDGQFPPQKLRLRDGKALYVIPDYPPASGYQLPGAQAEKLMLTEVLSANAISPVSSEVLDAIEKPGRFDILHFACHGLANPNLIWDSGLLMEGKMKNGSYRQDNLLSSQVEAFADLQEPDESYGPLVFLNACQVGRQGYNIAGTGGFAKAFVKSGAGAFISTHWSVGDSSALDFSKTLYKQLLAGNNMMTAVAAARKAAKNMEEMTWLSYVVYGDPYAKLMRE</sequence>
<proteinExistence type="predicted"/>
<evidence type="ECO:0000259" key="4">
    <source>
        <dbReference type="Pfam" id="PF24063"/>
    </source>
</evidence>
<feature type="domain" description="DUF7379" evidence="5">
    <location>
        <begin position="239"/>
        <end position="433"/>
    </location>
</feature>
<dbReference type="InterPro" id="IPR055803">
    <property type="entry name" value="DUF7379"/>
</dbReference>
<dbReference type="SUPFAM" id="SSF53474">
    <property type="entry name" value="alpha/beta-Hydrolases"/>
    <property type="match status" value="1"/>
</dbReference>
<dbReference type="AlphaFoldDB" id="C0QJL3"/>
<dbReference type="Proteomes" id="UP000000442">
    <property type="component" value="Chromosome"/>
</dbReference>
<feature type="compositionally biased region" description="Polar residues" evidence="1">
    <location>
        <begin position="701"/>
        <end position="711"/>
    </location>
</feature>
<feature type="domain" description="CHAT" evidence="2">
    <location>
        <begin position="1059"/>
        <end position="1243"/>
    </location>
</feature>
<organism evidence="6 7">
    <name type="scientific">Desulforapulum autotrophicum (strain ATCC 43914 / DSM 3382 / VKM B-1955 / HRM2)</name>
    <name type="common">Desulfobacterium autotrophicum</name>
    <dbReference type="NCBI Taxonomy" id="177437"/>
    <lineage>
        <taxon>Bacteria</taxon>
        <taxon>Pseudomonadati</taxon>
        <taxon>Thermodesulfobacteriota</taxon>
        <taxon>Desulfobacteria</taxon>
        <taxon>Desulfobacterales</taxon>
        <taxon>Desulfobacteraceae</taxon>
        <taxon>Desulforapulum</taxon>
    </lineage>
</organism>
<evidence type="ECO:0000259" key="3">
    <source>
        <dbReference type="Pfam" id="PF19973"/>
    </source>
</evidence>
<dbReference type="RefSeq" id="WP_012663110.1">
    <property type="nucleotide sequence ID" value="NC_012108.1"/>
</dbReference>
<dbReference type="EMBL" id="CP001087">
    <property type="protein sequence ID" value="ACN13866.1"/>
    <property type="molecule type" value="Genomic_DNA"/>
</dbReference>
<dbReference type="Pfam" id="PF24063">
    <property type="entry name" value="DUF7363"/>
    <property type="match status" value="1"/>
</dbReference>
<protein>
    <submittedName>
        <fullName evidence="6">Uncharacterized protein</fullName>
    </submittedName>
</protein>
<dbReference type="OrthoDB" id="556502at2"/>
<feature type="domain" description="DUF7363" evidence="4">
    <location>
        <begin position="754"/>
        <end position="856"/>
    </location>
</feature>